<keyword evidence="4" id="KW-1185">Reference proteome</keyword>
<feature type="region of interest" description="Disordered" evidence="1">
    <location>
        <begin position="93"/>
        <end position="121"/>
    </location>
</feature>
<protein>
    <submittedName>
        <fullName evidence="3">Membrane protein YkoI</fullName>
    </submittedName>
</protein>
<evidence type="ECO:0000313" key="4">
    <source>
        <dbReference type="Proteomes" id="UP000737402"/>
    </source>
</evidence>
<dbReference type="Gene3D" id="3.10.450.40">
    <property type="match status" value="1"/>
</dbReference>
<feature type="compositionally biased region" description="Pro residues" evidence="1">
    <location>
        <begin position="106"/>
        <end position="121"/>
    </location>
</feature>
<accession>A0ABS2P4W6</accession>
<proteinExistence type="predicted"/>
<dbReference type="Pfam" id="PF03413">
    <property type="entry name" value="PepSY"/>
    <property type="match status" value="1"/>
</dbReference>
<reference evidence="3 4" key="1">
    <citation type="submission" date="2021-01" db="EMBL/GenBank/DDBJ databases">
        <title>Genomic Encyclopedia of Type Strains, Phase IV (KMG-IV): sequencing the most valuable type-strain genomes for metagenomic binning, comparative biology and taxonomic classification.</title>
        <authorList>
            <person name="Goeker M."/>
        </authorList>
    </citation>
    <scope>NUCLEOTIDE SEQUENCE [LARGE SCALE GENOMIC DNA]</scope>
    <source>
        <strain evidence="3 4">DSM 25879</strain>
    </source>
</reference>
<dbReference type="EMBL" id="JAFBED010000009">
    <property type="protein sequence ID" value="MBM7621643.1"/>
    <property type="molecule type" value="Genomic_DNA"/>
</dbReference>
<sequence>MRSKWILLAVLLLLIAGAVSVYFLFFKETAALASEKEIQELVETQYEGSTIQSISLKEPEYVVMIENEKGVYQIVIDGESSEVTSLKRLQANVDGTPPAHEEPKPTDPPAETPPSEEAPPPTILTEQQAIEIALQEVSGKVDDIELDDEDGIRVYEIEIEVDEETEALVIINAYTGEILSLTWD</sequence>
<dbReference type="InterPro" id="IPR025711">
    <property type="entry name" value="PepSY"/>
</dbReference>
<dbReference type="Proteomes" id="UP000737402">
    <property type="component" value="Unassembled WGS sequence"/>
</dbReference>
<name>A0ABS2P4W6_9BACI</name>
<evidence type="ECO:0000259" key="2">
    <source>
        <dbReference type="Pfam" id="PF03413"/>
    </source>
</evidence>
<feature type="domain" description="PepSY" evidence="2">
    <location>
        <begin position="124"/>
        <end position="180"/>
    </location>
</feature>
<dbReference type="RefSeq" id="WP_204418423.1">
    <property type="nucleotide sequence ID" value="NZ_JAFBED010000009.1"/>
</dbReference>
<comment type="caution">
    <text evidence="3">The sequence shown here is derived from an EMBL/GenBank/DDBJ whole genome shotgun (WGS) entry which is preliminary data.</text>
</comment>
<gene>
    <name evidence="3" type="ORF">JOC95_003532</name>
</gene>
<evidence type="ECO:0000256" key="1">
    <source>
        <dbReference type="SAM" id="MobiDB-lite"/>
    </source>
</evidence>
<evidence type="ECO:0000313" key="3">
    <source>
        <dbReference type="EMBL" id="MBM7621643.1"/>
    </source>
</evidence>
<organism evidence="3 4">
    <name type="scientific">Sutcliffiella tianshenii</name>
    <dbReference type="NCBI Taxonomy" id="1463404"/>
    <lineage>
        <taxon>Bacteria</taxon>
        <taxon>Bacillati</taxon>
        <taxon>Bacillota</taxon>
        <taxon>Bacilli</taxon>
        <taxon>Bacillales</taxon>
        <taxon>Bacillaceae</taxon>
        <taxon>Sutcliffiella</taxon>
    </lineage>
</organism>